<dbReference type="InterPro" id="IPR007061">
    <property type="entry name" value="MST-like"/>
</dbReference>
<reference evidence="1 2" key="1">
    <citation type="submission" date="2019-04" db="EMBL/GenBank/DDBJ databases">
        <title>Streptomyces oryziradicis sp. nov., a novel actinomycete isolated from rhizosphere soil of rice (Oryza sativa L.).</title>
        <authorList>
            <person name="Li C."/>
        </authorList>
    </citation>
    <scope>NUCLEOTIDE SEQUENCE [LARGE SCALE GENOMIC DNA]</scope>
    <source>
        <strain evidence="1 2">NEAU-C40</strain>
    </source>
</reference>
<evidence type="ECO:0000313" key="2">
    <source>
        <dbReference type="Proteomes" id="UP000305778"/>
    </source>
</evidence>
<dbReference type="EMBL" id="SUMC01000034">
    <property type="protein sequence ID" value="TKA08118.1"/>
    <property type="molecule type" value="Genomic_DNA"/>
</dbReference>
<evidence type="ECO:0000313" key="1">
    <source>
        <dbReference type="EMBL" id="TKA08118.1"/>
    </source>
</evidence>
<dbReference type="InterPro" id="IPR034660">
    <property type="entry name" value="DinB/YfiT-like"/>
</dbReference>
<protein>
    <submittedName>
        <fullName evidence="1">DinB family protein</fullName>
    </submittedName>
</protein>
<organism evidence="1 2">
    <name type="scientific">Actinacidiphila oryziradicis</name>
    <dbReference type="NCBI Taxonomy" id="2571141"/>
    <lineage>
        <taxon>Bacteria</taxon>
        <taxon>Bacillati</taxon>
        <taxon>Actinomycetota</taxon>
        <taxon>Actinomycetes</taxon>
        <taxon>Kitasatosporales</taxon>
        <taxon>Streptomycetaceae</taxon>
        <taxon>Actinacidiphila</taxon>
    </lineage>
</organism>
<dbReference type="OrthoDB" id="4548523at2"/>
<accession>A0A4U0SH17</accession>
<proteinExistence type="predicted"/>
<dbReference type="Gene3D" id="1.20.120.450">
    <property type="entry name" value="dinb family like domain"/>
    <property type="match status" value="1"/>
</dbReference>
<gene>
    <name evidence="1" type="ORF">FCI23_29980</name>
</gene>
<dbReference type="SUPFAM" id="SSF109854">
    <property type="entry name" value="DinB/YfiT-like putative metalloenzymes"/>
    <property type="match status" value="1"/>
</dbReference>
<name>A0A4U0SH17_9ACTN</name>
<keyword evidence="2" id="KW-1185">Reference proteome</keyword>
<sequence length="176" mass="19673">MNAAPSQSRPTPGTESKMLLSYLTAQRDHVLGILEGLDEEALRRPVLPSGWTCLGLVRHLALDVERFWFRAVVAGEQTVIDEVAKASSDAWQVGPDVPAKTVFDLYRQEIGLANAIITATPLDTPPAWWPEFFGDWRAQDLRHLILHVMTETACHAGHLDAARELIDGRRWLVLDE</sequence>
<dbReference type="AlphaFoldDB" id="A0A4U0SH17"/>
<comment type="caution">
    <text evidence="1">The sequence shown here is derived from an EMBL/GenBank/DDBJ whole genome shotgun (WGS) entry which is preliminary data.</text>
</comment>
<dbReference type="Proteomes" id="UP000305778">
    <property type="component" value="Unassembled WGS sequence"/>
</dbReference>
<dbReference type="Pfam" id="PF04978">
    <property type="entry name" value="MST"/>
    <property type="match status" value="1"/>
</dbReference>